<dbReference type="EMBL" id="VGJJ01000001">
    <property type="protein sequence ID" value="MBM3281730.1"/>
    <property type="molecule type" value="Genomic_DNA"/>
</dbReference>
<evidence type="ECO:0000313" key="3">
    <source>
        <dbReference type="Proteomes" id="UP000774699"/>
    </source>
</evidence>
<evidence type="ECO:0000256" key="1">
    <source>
        <dbReference type="SAM" id="MobiDB-lite"/>
    </source>
</evidence>
<comment type="caution">
    <text evidence="2">The sequence shown here is derived from an EMBL/GenBank/DDBJ whole genome shotgun (WGS) entry which is preliminary data.</text>
</comment>
<feature type="region of interest" description="Disordered" evidence="1">
    <location>
        <begin position="276"/>
        <end position="302"/>
    </location>
</feature>
<accession>A0A8T4C700</accession>
<protein>
    <submittedName>
        <fullName evidence="2">Uncharacterized protein</fullName>
    </submittedName>
</protein>
<name>A0A8T4C700_9ARCH</name>
<reference evidence="2" key="1">
    <citation type="submission" date="2019-03" db="EMBL/GenBank/DDBJ databases">
        <title>Lake Tanganyika Metagenome-Assembled Genomes (MAGs).</title>
        <authorList>
            <person name="Tran P."/>
        </authorList>
    </citation>
    <scope>NUCLEOTIDE SEQUENCE</scope>
    <source>
        <strain evidence="2">M_DeepCast_50m_m2_156</strain>
    </source>
</reference>
<organism evidence="2 3">
    <name type="scientific">Candidatus Iainarchaeum sp</name>
    <dbReference type="NCBI Taxonomy" id="3101447"/>
    <lineage>
        <taxon>Archaea</taxon>
        <taxon>Candidatus Iainarchaeota</taxon>
        <taxon>Candidatus Iainarchaeia</taxon>
        <taxon>Candidatus Iainarchaeales</taxon>
        <taxon>Candidatus Iainarchaeaceae</taxon>
        <taxon>Candidatus Iainarchaeum</taxon>
    </lineage>
</organism>
<dbReference type="AlphaFoldDB" id="A0A8T4C700"/>
<evidence type="ECO:0000313" key="2">
    <source>
        <dbReference type="EMBL" id="MBM3281730.1"/>
    </source>
</evidence>
<proteinExistence type="predicted"/>
<sequence>MTSKTSILLIVSQNPGIDYQALLSKIAPNYANLNSARAALSRVLKDAVSFGMVAKQNHQLFLTDKGSASLKVKMHDKLVLKLNQLMNIRSVASNPDPLVQHLSVLLERGKSDPRLFDNARASVNFSVDDVLKVHEGVKQNIKHLEYLEKTLENQLSSLRELNFPGERVKHLSAFHEHIPRLIKESSAEEIQVEHSQVDFSTQTSHSLVQGLSPISKGSRAAINAHHLGELTTRFSNQSDLENLRVYMGFFTLDYSPHQVSIRGPSQLLDKLEITNDTRSSENVSSTAPVSEPGVVTKSNSRSEKTVVEGDYAVTLPTFPLPEMPLYISASENKYRDNVFTPDENSEKRL</sequence>
<gene>
    <name evidence="2" type="ORF">FJY86_00075</name>
</gene>
<dbReference type="Proteomes" id="UP000774699">
    <property type="component" value="Unassembled WGS sequence"/>
</dbReference>